<evidence type="ECO:0000313" key="2">
    <source>
        <dbReference type="Proteomes" id="UP000061839"/>
    </source>
</evidence>
<protein>
    <submittedName>
        <fullName evidence="1">Uncharacterized protein</fullName>
    </submittedName>
</protein>
<accession>A0A0D4BWQ9</accession>
<dbReference type="EMBL" id="CP011005">
    <property type="protein sequence ID" value="AJT40902.1"/>
    <property type="molecule type" value="Genomic_DNA"/>
</dbReference>
<sequence>MNKFGGPAFELAAGIEWVRDSLEWGAGMNTGGSLEPLVLKKLELFSEATLLAPLVPAVTPVTELNAWGREFPSAEGRSIEALAMTYLRDHGVRSIVVEDEMASRGDSDLEEGGSLCFVNDRVLRWAALEEVSSEVTRFLQRHTTGYPTNVYFCRLDGAALGLENGKTLNPADQQRVVDAICAIVVSVYDGDAFFMLSTDSLRPLGDL</sequence>
<dbReference type="KEGG" id="ari:UM93_04140"/>
<dbReference type="PATRIC" id="fig|1618207.4.peg.842"/>
<reference evidence="1 2" key="1">
    <citation type="journal article" date="2015" name="Genome Announc.">
        <title>Complete Genome Sequencing of Protease-Producing Novel Arthrobacter sp. Strain IHBB 11108 Using PacBio Single-Molecule Real-Time Sequencing Technology.</title>
        <authorList>
            <person name="Kiran S."/>
            <person name="Swarnkar M.K."/>
            <person name="Pal M."/>
            <person name="Thakur R."/>
            <person name="Tewari R."/>
            <person name="Singh A.K."/>
            <person name="Gulati A."/>
        </authorList>
    </citation>
    <scope>NUCLEOTIDE SEQUENCE [LARGE SCALE GENOMIC DNA]</scope>
    <source>
        <strain evidence="1 2">IHBB 11108</strain>
    </source>
</reference>
<dbReference type="STRING" id="1618207.UM93_04140"/>
<keyword evidence="2" id="KW-1185">Reference proteome</keyword>
<organism evidence="1 2">
    <name type="scientific">Psychromicrobium lacuslunae</name>
    <dbReference type="NCBI Taxonomy" id="1618207"/>
    <lineage>
        <taxon>Bacteria</taxon>
        <taxon>Bacillati</taxon>
        <taxon>Actinomycetota</taxon>
        <taxon>Actinomycetes</taxon>
        <taxon>Micrococcales</taxon>
        <taxon>Micrococcaceae</taxon>
        <taxon>Psychromicrobium</taxon>
    </lineage>
</organism>
<name>A0A0D4BWQ9_9MICC</name>
<dbReference type="AlphaFoldDB" id="A0A0D4BWQ9"/>
<proteinExistence type="predicted"/>
<dbReference type="Proteomes" id="UP000061839">
    <property type="component" value="Chromosome"/>
</dbReference>
<evidence type="ECO:0000313" key="1">
    <source>
        <dbReference type="EMBL" id="AJT40902.1"/>
    </source>
</evidence>
<dbReference type="OrthoDB" id="5073042at2"/>
<gene>
    <name evidence="1" type="ORF">UM93_04140</name>
</gene>
<dbReference type="HOGENOM" id="CLU_1324212_0_0_11"/>
<dbReference type="RefSeq" id="WP_045073846.1">
    <property type="nucleotide sequence ID" value="NZ_CP011005.1"/>
</dbReference>